<sequence>METEHHSDLLETSDGQGAGLLEGESGPGAEGDWSAPLPLGFQVSLTSVLMLELVLGFSSNLTVLVLYCAQSNLVDSVSNMVTVSLHVLDILVCVLCLPLTVAVILLPAEGSGGDILATLCCFHEACVTFTSVATAINVLVISLDRYDISVRPATRLLTPKRAALLLATVWSVSLAVFFLPFLEGDFFSSGEDSQVGEIEVGVLTTGPESDAPAGLTPTGLTPTGLTPTGLTPTPPSPSIPYHHLPPVWQNRTLLCVGGQGYHTGLAMYYHLLLQVPCFFLAVVVMLFTYSRILQALNIRIGTHIKRGPRASNKDTGCGIRRRRRRRKGLTLTTGGGASSSQNQHLTQPPLIPSSTPTSPPPLSSVPLVTSDSGATGVTNTATTTPIATTPATPAPQALVPIDATTLAPAGGERPGVQASVSAIIALRRAVRRHRDRRERQRRVFKMSLIIISTFLGCWAPLSMVNVLILCLGPSDSLVRVRLCFLAMAYGTTIFHPLLYAFTRQKLRKALKTRVKKRVVSLLQVDPAPSGGTVIHNSWVEGGGQRKGRKPRQEGSDATSNCLTVAVRE</sequence>
<protein>
    <recommendedName>
        <fullName evidence="8">G-protein coupled receptors family 1 profile domain-containing protein</fullName>
    </recommendedName>
</protein>
<dbReference type="GeneID" id="105017223"/>
<feature type="region of interest" description="Disordered" evidence="7">
    <location>
        <begin position="306"/>
        <end position="394"/>
    </location>
</feature>
<dbReference type="FunFam" id="1.20.1070.10:FF:000084">
    <property type="entry name" value="Probable G-protein coupled receptor 22"/>
    <property type="match status" value="1"/>
</dbReference>
<dbReference type="Ensembl" id="ENSELUT00000098201.1">
    <property type="protein sequence ID" value="ENSELUP00000090906.1"/>
    <property type="gene ID" value="ENSELUG00000044559.1"/>
</dbReference>
<dbReference type="GO" id="GO:0032870">
    <property type="term" value="P:cellular response to hormone stimulus"/>
    <property type="evidence" value="ECO:0007669"/>
    <property type="project" value="TreeGrafter"/>
</dbReference>
<reference evidence="9" key="2">
    <citation type="submission" date="2025-05" db="UniProtKB">
        <authorList>
            <consortium name="Ensembl"/>
        </authorList>
    </citation>
    <scope>IDENTIFICATION</scope>
</reference>
<dbReference type="PANTHER" id="PTHR24241:SF127">
    <property type="entry name" value="G-PROTEIN COUPLED RECEPTOR 22-RELATED"/>
    <property type="match status" value="1"/>
</dbReference>
<accession>A0AAY5KQB9</accession>
<dbReference type="SUPFAM" id="SSF81321">
    <property type="entry name" value="Family A G protein-coupled receptor-like"/>
    <property type="match status" value="1"/>
</dbReference>
<evidence type="ECO:0000256" key="2">
    <source>
        <dbReference type="ARBA" id="ARBA00022475"/>
    </source>
</evidence>
<feature type="region of interest" description="Disordered" evidence="7">
    <location>
        <begin position="1"/>
        <end position="28"/>
    </location>
</feature>
<dbReference type="GO" id="GO:0042277">
    <property type="term" value="F:peptide binding"/>
    <property type="evidence" value="ECO:0007669"/>
    <property type="project" value="TreeGrafter"/>
</dbReference>
<dbReference type="RefSeq" id="XP_012993640.2">
    <property type="nucleotide sequence ID" value="XM_013138186.3"/>
</dbReference>
<organism evidence="9 10">
    <name type="scientific">Esox lucius</name>
    <name type="common">Northern pike</name>
    <dbReference type="NCBI Taxonomy" id="8010"/>
    <lineage>
        <taxon>Eukaryota</taxon>
        <taxon>Metazoa</taxon>
        <taxon>Chordata</taxon>
        <taxon>Craniata</taxon>
        <taxon>Vertebrata</taxon>
        <taxon>Euteleostomi</taxon>
        <taxon>Actinopterygii</taxon>
        <taxon>Neopterygii</taxon>
        <taxon>Teleostei</taxon>
        <taxon>Protacanthopterygii</taxon>
        <taxon>Esociformes</taxon>
        <taxon>Esocidae</taxon>
        <taxon>Esox</taxon>
    </lineage>
</organism>
<feature type="region of interest" description="Disordered" evidence="7">
    <location>
        <begin position="206"/>
        <end position="236"/>
    </location>
</feature>
<feature type="compositionally biased region" description="Low complexity" evidence="7">
    <location>
        <begin position="345"/>
        <end position="356"/>
    </location>
</feature>
<evidence type="ECO:0000256" key="6">
    <source>
        <dbReference type="ARBA" id="ARBA00023170"/>
    </source>
</evidence>
<keyword evidence="5" id="KW-0472">Membrane</keyword>
<keyword evidence="2" id="KW-1003">Cell membrane</keyword>
<feature type="compositionally biased region" description="Gly residues" evidence="7">
    <location>
        <begin position="16"/>
        <end position="28"/>
    </location>
</feature>
<dbReference type="Ensembl" id="ENSELUT00000093106.1">
    <property type="protein sequence ID" value="ENSELUP00000087218.1"/>
    <property type="gene ID" value="ENSELUG00000044559.1"/>
</dbReference>
<dbReference type="AlphaFoldDB" id="A0AAY5KQB9"/>
<feature type="compositionally biased region" description="Basic residues" evidence="7">
    <location>
        <begin position="319"/>
        <end position="328"/>
    </location>
</feature>
<name>A0AAY5KQB9_ESOLU</name>
<reference evidence="9 10" key="1">
    <citation type="submission" date="2020-02" db="EMBL/GenBank/DDBJ databases">
        <title>Esox lucius (northern pike) genome, fEsoLuc1, primary haplotype.</title>
        <authorList>
            <person name="Myers G."/>
            <person name="Karagic N."/>
            <person name="Meyer A."/>
            <person name="Pippel M."/>
            <person name="Reichard M."/>
            <person name="Winkler S."/>
            <person name="Tracey A."/>
            <person name="Sims Y."/>
            <person name="Howe K."/>
            <person name="Rhie A."/>
            <person name="Formenti G."/>
            <person name="Durbin R."/>
            <person name="Fedrigo O."/>
            <person name="Jarvis E.D."/>
        </authorList>
    </citation>
    <scope>NUCLEOTIDE SEQUENCE [LARGE SCALE GENOMIC DNA]</scope>
</reference>
<dbReference type="GO" id="GO:0004930">
    <property type="term" value="F:G protein-coupled receptor activity"/>
    <property type="evidence" value="ECO:0007669"/>
    <property type="project" value="InterPro"/>
</dbReference>
<dbReference type="Gene3D" id="1.20.1070.10">
    <property type="entry name" value="Rhodopsin 7-helix transmembrane proteins"/>
    <property type="match status" value="2"/>
</dbReference>
<feature type="compositionally biased region" description="Low complexity" evidence="7">
    <location>
        <begin position="214"/>
        <end position="231"/>
    </location>
</feature>
<keyword evidence="6" id="KW-0675">Receptor</keyword>
<evidence type="ECO:0000256" key="1">
    <source>
        <dbReference type="ARBA" id="ARBA00004651"/>
    </source>
</evidence>
<dbReference type="RefSeq" id="XP_019910844.1">
    <property type="nucleotide sequence ID" value="XM_020055285.2"/>
</dbReference>
<evidence type="ECO:0000256" key="5">
    <source>
        <dbReference type="ARBA" id="ARBA00023136"/>
    </source>
</evidence>
<dbReference type="RefSeq" id="XP_019910843.1">
    <property type="nucleotide sequence ID" value="XM_020055284.2"/>
</dbReference>
<evidence type="ECO:0000256" key="7">
    <source>
        <dbReference type="SAM" id="MobiDB-lite"/>
    </source>
</evidence>
<dbReference type="PANTHER" id="PTHR24241">
    <property type="entry name" value="NEUROPEPTIDE RECEPTOR-RELATED G-PROTEIN COUPLED RECEPTOR"/>
    <property type="match status" value="1"/>
</dbReference>
<dbReference type="GO" id="GO:0005886">
    <property type="term" value="C:plasma membrane"/>
    <property type="evidence" value="ECO:0007669"/>
    <property type="project" value="UniProtKB-SubCell"/>
</dbReference>
<evidence type="ECO:0000313" key="10">
    <source>
        <dbReference type="Proteomes" id="UP000265140"/>
    </source>
</evidence>
<dbReference type="KEGG" id="els:105017223"/>
<dbReference type="Pfam" id="PF00001">
    <property type="entry name" value="7tm_1"/>
    <property type="match status" value="2"/>
</dbReference>
<dbReference type="PROSITE" id="PS50262">
    <property type="entry name" value="G_PROTEIN_RECEP_F1_2"/>
    <property type="match status" value="1"/>
</dbReference>
<dbReference type="PRINTS" id="PR00237">
    <property type="entry name" value="GPCRRHODOPSN"/>
</dbReference>
<dbReference type="Proteomes" id="UP000265140">
    <property type="component" value="Chromosome 17"/>
</dbReference>
<feature type="compositionally biased region" description="Low complexity" evidence="7">
    <location>
        <begin position="364"/>
        <end position="394"/>
    </location>
</feature>
<evidence type="ECO:0000259" key="8">
    <source>
        <dbReference type="PROSITE" id="PS50262"/>
    </source>
</evidence>
<keyword evidence="4" id="KW-1133">Transmembrane helix</keyword>
<dbReference type="InterPro" id="IPR017452">
    <property type="entry name" value="GPCR_Rhodpsn_7TM"/>
</dbReference>
<dbReference type="InterPro" id="IPR000276">
    <property type="entry name" value="GPCR_Rhodpsn"/>
</dbReference>
<proteinExistence type="predicted"/>
<evidence type="ECO:0000313" key="9">
    <source>
        <dbReference type="Ensembl" id="ENSELUP00000090906.1"/>
    </source>
</evidence>
<evidence type="ECO:0000256" key="4">
    <source>
        <dbReference type="ARBA" id="ARBA00022989"/>
    </source>
</evidence>
<keyword evidence="3" id="KW-0812">Transmembrane</keyword>
<comment type="subcellular location">
    <subcellularLocation>
        <location evidence="1">Cell membrane</location>
        <topology evidence="1">Multi-pass membrane protein</topology>
    </subcellularLocation>
</comment>
<dbReference type="CDD" id="cd00637">
    <property type="entry name" value="7tm_classA_rhodopsin-like"/>
    <property type="match status" value="1"/>
</dbReference>
<evidence type="ECO:0000256" key="3">
    <source>
        <dbReference type="ARBA" id="ARBA00022692"/>
    </source>
</evidence>
<keyword evidence="10" id="KW-1185">Reference proteome</keyword>
<dbReference type="GeneTree" id="ENSGT01130000278263"/>
<feature type="domain" description="G-protein coupled receptors family 1 profile" evidence="8">
    <location>
        <begin position="59"/>
        <end position="499"/>
    </location>
</feature>